<comment type="caution">
    <text evidence="3">The sequence shown here is derived from an EMBL/GenBank/DDBJ whole genome shotgun (WGS) entry which is preliminary data.</text>
</comment>
<dbReference type="Proteomes" id="UP000677875">
    <property type="component" value="Unassembled WGS sequence"/>
</dbReference>
<evidence type="ECO:0000256" key="1">
    <source>
        <dbReference type="SAM" id="MobiDB-lite"/>
    </source>
</evidence>
<organism evidence="3 4">
    <name type="scientific">Streptomyces tagetis</name>
    <dbReference type="NCBI Taxonomy" id="2820809"/>
    <lineage>
        <taxon>Bacteria</taxon>
        <taxon>Bacillati</taxon>
        <taxon>Actinomycetota</taxon>
        <taxon>Actinomycetes</taxon>
        <taxon>Kitasatosporales</taxon>
        <taxon>Streptomycetaceae</taxon>
        <taxon>Streptomyces</taxon>
    </lineage>
</organism>
<keyword evidence="2" id="KW-0472">Membrane</keyword>
<dbReference type="RefSeq" id="WP_210867719.1">
    <property type="nucleotide sequence ID" value="NZ_JAGPNL010000001.1"/>
</dbReference>
<reference evidence="3" key="1">
    <citation type="submission" date="2021-04" db="EMBL/GenBank/DDBJ databases">
        <title>Genome seq and assembly of Streptomyces sp. RG38.</title>
        <authorList>
            <person name="Chhetri G."/>
        </authorList>
    </citation>
    <scope>NUCLEOTIDE SEQUENCE</scope>
    <source>
        <strain evidence="3">RG38</strain>
    </source>
</reference>
<dbReference type="AlphaFoldDB" id="A0A940XD46"/>
<feature type="transmembrane region" description="Helical" evidence="2">
    <location>
        <begin position="46"/>
        <end position="69"/>
    </location>
</feature>
<feature type="region of interest" description="Disordered" evidence="1">
    <location>
        <begin position="157"/>
        <end position="287"/>
    </location>
</feature>
<proteinExistence type="predicted"/>
<keyword evidence="2" id="KW-0812">Transmembrane</keyword>
<dbReference type="EMBL" id="JAGPNL010000001">
    <property type="protein sequence ID" value="MBQ0825002.1"/>
    <property type="molecule type" value="Genomic_DNA"/>
</dbReference>
<name>A0A940XD46_9ACTN</name>
<feature type="compositionally biased region" description="Low complexity" evidence="1">
    <location>
        <begin position="216"/>
        <end position="228"/>
    </location>
</feature>
<evidence type="ECO:0000313" key="3">
    <source>
        <dbReference type="EMBL" id="MBQ0825002.1"/>
    </source>
</evidence>
<accession>A0A940XD46</accession>
<sequence length="287" mass="27825">MREKPDNDDEADIRAEGESRRIELSVPQVAGSALAAVLAAKLASSFGVYGTILGAGVISVVATCGGPVFQHFFRSTGERLRAGRPVTAAGPAAVTGRVPGPAATATTAVNAPPAPGEYTEGTVYRARARNRKRPLVAAAIVFGVTMGGVTAYELASGESLSGGPDTTVGSALSGKNRPSPDRREPGGSDESPSPGDSATPGSSQAPGTSGDPEPTPSATPGTTAPDGTTPGGGTETGPAPAPDASTGPADPGGTGPTSPAPTPTAPAPSASGRSGTGDQGPDGPAAP</sequence>
<feature type="compositionally biased region" description="Low complexity" evidence="1">
    <location>
        <begin position="188"/>
        <end position="197"/>
    </location>
</feature>
<keyword evidence="2" id="KW-1133">Transmembrane helix</keyword>
<evidence type="ECO:0000313" key="4">
    <source>
        <dbReference type="Proteomes" id="UP000677875"/>
    </source>
</evidence>
<feature type="compositionally biased region" description="Low complexity" evidence="1">
    <location>
        <begin position="236"/>
        <end position="249"/>
    </location>
</feature>
<keyword evidence="4" id="KW-1185">Reference proteome</keyword>
<protein>
    <submittedName>
        <fullName evidence="3">Uncharacterized protein</fullName>
    </submittedName>
</protein>
<feature type="transmembrane region" description="Helical" evidence="2">
    <location>
        <begin position="135"/>
        <end position="155"/>
    </location>
</feature>
<evidence type="ECO:0000256" key="2">
    <source>
        <dbReference type="SAM" id="Phobius"/>
    </source>
</evidence>
<gene>
    <name evidence="3" type="ORF">J5Y05_00515</name>
</gene>